<dbReference type="PANTHER" id="PTHR42748">
    <property type="entry name" value="NITROGEN METABOLITE REPRESSION PROTEIN NMRA FAMILY MEMBER"/>
    <property type="match status" value="1"/>
</dbReference>
<feature type="region of interest" description="Disordered" evidence="3">
    <location>
        <begin position="276"/>
        <end position="304"/>
    </location>
</feature>
<dbReference type="InterPro" id="IPR008030">
    <property type="entry name" value="NmrA-like"/>
</dbReference>
<dbReference type="PANTHER" id="PTHR42748:SF5">
    <property type="entry name" value="NITROGEN METABOLITE REPRESSION PROTEIN NMRA"/>
    <property type="match status" value="1"/>
</dbReference>
<dbReference type="Gene3D" id="3.40.50.720">
    <property type="entry name" value="NAD(P)-binding Rossmann-like Domain"/>
    <property type="match status" value="1"/>
</dbReference>
<dbReference type="InterPro" id="IPR036291">
    <property type="entry name" value="NAD(P)-bd_dom_sf"/>
</dbReference>
<feature type="domain" description="NmrA-like" evidence="4">
    <location>
        <begin position="5"/>
        <end position="323"/>
    </location>
</feature>
<sequence>MPNNILAIVNATGRQAASVARVGAAVGYQIRAHVSKRSLPVAQELESLNNVTLFEGSLEDKKLIARLFAGAEKAFINTLTWGDEVAIGKSLADAAKKAKIKHYIYSSMPDHSIYGKGWPAAPLWAAKFTIENYIRQIGLPATFVYAGIYNNNFTSLPMPLFCMKLMPDDSFEWKAPFDPNIPLPWLDAEHDVGPAVLQIFKDGLRKWSGHRIALAFELLTPTRVCALFSRALRRPVRYVHSLKIEIEVSIPDGYAEQLHAIELIFGKFKAPYFGPDMEPPGGKKEVNGTAGSGSGSGGGGGEGTCVAEARQLWGGWRGIEEYAREVFPVEEAANGRTWMSEEGSDK</sequence>
<keyword evidence="6" id="KW-1185">Reference proteome</keyword>
<keyword evidence="2" id="KW-0521">NADP</keyword>
<evidence type="ECO:0000259" key="4">
    <source>
        <dbReference type="Pfam" id="PF05368"/>
    </source>
</evidence>
<dbReference type="EMBL" id="JAFEKC020000015">
    <property type="protein sequence ID" value="KAK0510710.1"/>
    <property type="molecule type" value="Genomic_DNA"/>
</dbReference>
<name>A0AA39QZ07_9LECA</name>
<comment type="caution">
    <text evidence="5">The sequence shown here is derived from an EMBL/GenBank/DDBJ whole genome shotgun (WGS) entry which is preliminary data.</text>
</comment>
<dbReference type="SUPFAM" id="SSF51735">
    <property type="entry name" value="NAD(P)-binding Rossmann-fold domains"/>
    <property type="match status" value="1"/>
</dbReference>
<evidence type="ECO:0000313" key="5">
    <source>
        <dbReference type="EMBL" id="KAK0510710.1"/>
    </source>
</evidence>
<comment type="similarity">
    <text evidence="1">Belongs to the NmrA-type oxidoreductase family.</text>
</comment>
<evidence type="ECO:0000256" key="3">
    <source>
        <dbReference type="SAM" id="MobiDB-lite"/>
    </source>
</evidence>
<dbReference type="Proteomes" id="UP001166286">
    <property type="component" value="Unassembled WGS sequence"/>
</dbReference>
<accession>A0AA39QZ07</accession>
<protein>
    <recommendedName>
        <fullName evidence="4">NmrA-like domain-containing protein</fullName>
    </recommendedName>
</protein>
<dbReference type="InterPro" id="IPR051164">
    <property type="entry name" value="NmrA-like_oxidored"/>
</dbReference>
<evidence type="ECO:0000256" key="1">
    <source>
        <dbReference type="ARBA" id="ARBA00006328"/>
    </source>
</evidence>
<dbReference type="Gene3D" id="3.90.25.10">
    <property type="entry name" value="UDP-galactose 4-epimerase, domain 1"/>
    <property type="match status" value="1"/>
</dbReference>
<evidence type="ECO:0000256" key="2">
    <source>
        <dbReference type="ARBA" id="ARBA00022857"/>
    </source>
</evidence>
<dbReference type="AlphaFoldDB" id="A0AA39QZ07"/>
<feature type="compositionally biased region" description="Gly residues" evidence="3">
    <location>
        <begin position="290"/>
        <end position="303"/>
    </location>
</feature>
<proteinExistence type="inferred from homology"/>
<organism evidence="5 6">
    <name type="scientific">Cladonia borealis</name>
    <dbReference type="NCBI Taxonomy" id="184061"/>
    <lineage>
        <taxon>Eukaryota</taxon>
        <taxon>Fungi</taxon>
        <taxon>Dikarya</taxon>
        <taxon>Ascomycota</taxon>
        <taxon>Pezizomycotina</taxon>
        <taxon>Lecanoromycetes</taxon>
        <taxon>OSLEUM clade</taxon>
        <taxon>Lecanoromycetidae</taxon>
        <taxon>Lecanorales</taxon>
        <taxon>Lecanorineae</taxon>
        <taxon>Cladoniaceae</taxon>
        <taxon>Cladonia</taxon>
    </lineage>
</organism>
<evidence type="ECO:0000313" key="6">
    <source>
        <dbReference type="Proteomes" id="UP001166286"/>
    </source>
</evidence>
<reference evidence="5" key="1">
    <citation type="submission" date="2023-03" db="EMBL/GenBank/DDBJ databases">
        <title>Complete genome of Cladonia borealis.</title>
        <authorList>
            <person name="Park H."/>
        </authorList>
    </citation>
    <scope>NUCLEOTIDE SEQUENCE</scope>
    <source>
        <strain evidence="5">ANT050790</strain>
    </source>
</reference>
<gene>
    <name evidence="5" type="ORF">JMJ35_007142</name>
</gene>
<dbReference type="Pfam" id="PF05368">
    <property type="entry name" value="NmrA"/>
    <property type="match status" value="1"/>
</dbReference>
<dbReference type="GO" id="GO:0005634">
    <property type="term" value="C:nucleus"/>
    <property type="evidence" value="ECO:0007669"/>
    <property type="project" value="TreeGrafter"/>
</dbReference>